<feature type="region of interest" description="Disordered" evidence="1">
    <location>
        <begin position="1"/>
        <end position="42"/>
    </location>
</feature>
<name>A0A151X8Y8_9HYME</name>
<gene>
    <name evidence="2" type="ORF">ALC60_04230</name>
</gene>
<evidence type="ECO:0000256" key="1">
    <source>
        <dbReference type="SAM" id="MobiDB-lite"/>
    </source>
</evidence>
<keyword evidence="3" id="KW-1185">Reference proteome</keyword>
<dbReference type="STRING" id="64791.A0A151X8Y8"/>
<protein>
    <submittedName>
        <fullName evidence="2">Uncharacterized protein</fullName>
    </submittedName>
</protein>
<evidence type="ECO:0000313" key="3">
    <source>
        <dbReference type="Proteomes" id="UP000075809"/>
    </source>
</evidence>
<proteinExistence type="predicted"/>
<reference evidence="2 3" key="1">
    <citation type="submission" date="2015-09" db="EMBL/GenBank/DDBJ databases">
        <title>Trachymyrmex zeteki WGS genome.</title>
        <authorList>
            <person name="Nygaard S."/>
            <person name="Hu H."/>
            <person name="Boomsma J."/>
            <person name="Zhang G."/>
        </authorList>
    </citation>
    <scope>NUCLEOTIDE SEQUENCE [LARGE SCALE GENOMIC DNA]</scope>
    <source>
        <strain evidence="2">Tzet28-1</strain>
        <tissue evidence="2">Whole body</tissue>
    </source>
</reference>
<sequence>MAFTRLVKEDTRLTGKKRRAGSDQTPPSVKRTMKRPRAQATGTFATMADPLARAVVLEGYPERGITPEQLTLFRGAVLAEMEGIQEGLLPRFVGPAPQERGSHRDSDIKLRVTGALLLLPFIFSHAFIEKTWKPTRIDVVESFVTRVCSETEIQEHIERRRKSLSTVKNRSKKFSNSVQPYILAIGPTWEHIIHAHIIVDEVLYTCETIVEATELCFKLFHAYHSDYPLESKHVWQLIQQGFYKLFIKNHDLNRRTISKALADIGIELDTEKDKL</sequence>
<organism evidence="2 3">
    <name type="scientific">Mycetomoellerius zeteki</name>
    <dbReference type="NCBI Taxonomy" id="64791"/>
    <lineage>
        <taxon>Eukaryota</taxon>
        <taxon>Metazoa</taxon>
        <taxon>Ecdysozoa</taxon>
        <taxon>Arthropoda</taxon>
        <taxon>Hexapoda</taxon>
        <taxon>Insecta</taxon>
        <taxon>Pterygota</taxon>
        <taxon>Neoptera</taxon>
        <taxon>Endopterygota</taxon>
        <taxon>Hymenoptera</taxon>
        <taxon>Apocrita</taxon>
        <taxon>Aculeata</taxon>
        <taxon>Formicoidea</taxon>
        <taxon>Formicidae</taxon>
        <taxon>Myrmicinae</taxon>
        <taxon>Mycetomoellerius</taxon>
    </lineage>
</organism>
<feature type="compositionally biased region" description="Basic and acidic residues" evidence="1">
    <location>
        <begin position="1"/>
        <end position="13"/>
    </location>
</feature>
<dbReference type="AlphaFoldDB" id="A0A151X8Y8"/>
<dbReference type="Proteomes" id="UP000075809">
    <property type="component" value="Unassembled WGS sequence"/>
</dbReference>
<accession>A0A151X8Y8</accession>
<dbReference type="EMBL" id="KQ982406">
    <property type="protein sequence ID" value="KYQ56831.1"/>
    <property type="molecule type" value="Genomic_DNA"/>
</dbReference>
<evidence type="ECO:0000313" key="2">
    <source>
        <dbReference type="EMBL" id="KYQ56831.1"/>
    </source>
</evidence>